<keyword evidence="5" id="KW-0349">Heme</keyword>
<keyword evidence="3" id="KW-0813">Transport</keyword>
<dbReference type="Proteomes" id="UP000019276">
    <property type="component" value="Unassembled WGS sequence"/>
</dbReference>
<evidence type="ECO:0000256" key="1">
    <source>
        <dbReference type="ARBA" id="ARBA00001970"/>
    </source>
</evidence>
<dbReference type="PANTHER" id="PTHR30529">
    <property type="entry name" value="CYTOCHROME B561"/>
    <property type="match status" value="1"/>
</dbReference>
<evidence type="ECO:0000256" key="11">
    <source>
        <dbReference type="ARBA" id="ARBA00023136"/>
    </source>
</evidence>
<dbReference type="InterPro" id="IPR016174">
    <property type="entry name" value="Di-haem_cyt_TM"/>
</dbReference>
<keyword evidence="8" id="KW-0249">Electron transport</keyword>
<feature type="transmembrane region" description="Helical" evidence="13">
    <location>
        <begin position="122"/>
        <end position="143"/>
    </location>
</feature>
<dbReference type="PANTHER" id="PTHR30529:SF1">
    <property type="entry name" value="CYTOCHROME B561 HOMOLOG 2"/>
    <property type="match status" value="1"/>
</dbReference>
<evidence type="ECO:0000256" key="7">
    <source>
        <dbReference type="ARBA" id="ARBA00022723"/>
    </source>
</evidence>
<comment type="similarity">
    <text evidence="12">Belongs to the cytochrome b561 family.</text>
</comment>
<dbReference type="SUPFAM" id="SSF81342">
    <property type="entry name" value="Transmembrane di-heme cytochromes"/>
    <property type="match status" value="1"/>
</dbReference>
<reference evidence="15 16" key="1">
    <citation type="journal article" date="2014" name="Genome Announc.">
        <title>Draft Genome Sequence of the Agar-Degrading Bacterium Catenovulum sp. Strain DS-2, Isolated from Intestines of Haliotis diversicolor.</title>
        <authorList>
            <person name="Shan D."/>
            <person name="Li X."/>
            <person name="Gu Z."/>
            <person name="Wei G."/>
            <person name="Gao Z."/>
            <person name="Shao Z."/>
        </authorList>
    </citation>
    <scope>NUCLEOTIDE SEQUENCE [LARGE SCALE GENOMIC DNA]</scope>
    <source>
        <strain evidence="15 16">DS-2</strain>
    </source>
</reference>
<dbReference type="InterPro" id="IPR011577">
    <property type="entry name" value="Cyt_b561_bac/Ni-Hgenase"/>
</dbReference>
<keyword evidence="9 13" id="KW-1133">Transmembrane helix</keyword>
<keyword evidence="11 13" id="KW-0472">Membrane</keyword>
<gene>
    <name evidence="15" type="ORF">DS2_08485</name>
</gene>
<evidence type="ECO:0000259" key="14">
    <source>
        <dbReference type="Pfam" id="PF01292"/>
    </source>
</evidence>
<evidence type="ECO:0000256" key="6">
    <source>
        <dbReference type="ARBA" id="ARBA00022692"/>
    </source>
</evidence>
<protein>
    <submittedName>
        <fullName evidence="15">Cytochrome B561</fullName>
    </submittedName>
</protein>
<comment type="subcellular location">
    <subcellularLocation>
        <location evidence="2">Cell membrane</location>
        <topology evidence="2">Multi-pass membrane protein</topology>
    </subcellularLocation>
</comment>
<keyword evidence="16" id="KW-1185">Reference proteome</keyword>
<evidence type="ECO:0000256" key="9">
    <source>
        <dbReference type="ARBA" id="ARBA00022989"/>
    </source>
</evidence>
<dbReference type="GO" id="GO:0009055">
    <property type="term" value="F:electron transfer activity"/>
    <property type="evidence" value="ECO:0007669"/>
    <property type="project" value="InterPro"/>
</dbReference>
<dbReference type="EMBL" id="ARZY01000013">
    <property type="protein sequence ID" value="EWH10298.1"/>
    <property type="molecule type" value="Genomic_DNA"/>
</dbReference>
<evidence type="ECO:0000256" key="8">
    <source>
        <dbReference type="ARBA" id="ARBA00022982"/>
    </source>
</evidence>
<dbReference type="GO" id="GO:0046872">
    <property type="term" value="F:metal ion binding"/>
    <property type="evidence" value="ECO:0007669"/>
    <property type="project" value="UniProtKB-KW"/>
</dbReference>
<dbReference type="GO" id="GO:0020037">
    <property type="term" value="F:heme binding"/>
    <property type="evidence" value="ECO:0007669"/>
    <property type="project" value="TreeGrafter"/>
</dbReference>
<dbReference type="Gene3D" id="1.20.950.20">
    <property type="entry name" value="Transmembrane di-heme cytochromes, Chain C"/>
    <property type="match status" value="1"/>
</dbReference>
<keyword evidence="10" id="KW-0408">Iron</keyword>
<evidence type="ECO:0000256" key="12">
    <source>
        <dbReference type="ARBA" id="ARBA00037975"/>
    </source>
</evidence>
<evidence type="ECO:0000256" key="10">
    <source>
        <dbReference type="ARBA" id="ARBA00023004"/>
    </source>
</evidence>
<accession>W7QQZ9</accession>
<keyword evidence="6 13" id="KW-0812">Transmembrane</keyword>
<evidence type="ECO:0000256" key="5">
    <source>
        <dbReference type="ARBA" id="ARBA00022617"/>
    </source>
</evidence>
<dbReference type="Pfam" id="PF01292">
    <property type="entry name" value="Ni_hydr_CYTB"/>
    <property type="match status" value="1"/>
</dbReference>
<evidence type="ECO:0000256" key="4">
    <source>
        <dbReference type="ARBA" id="ARBA00022475"/>
    </source>
</evidence>
<comment type="caution">
    <text evidence="15">The sequence shown here is derived from an EMBL/GenBank/DDBJ whole genome shotgun (WGS) entry which is preliminary data.</text>
</comment>
<evidence type="ECO:0000256" key="13">
    <source>
        <dbReference type="SAM" id="Phobius"/>
    </source>
</evidence>
<sequence>MILALFFVGIWMVELSYYDDWYQTAPTQHKNFGIVLFIIVLIRIAARIIYPSPAPIGQKWEQVAASITHKLMYILLLSIMLSGYLISTASGKPIMWFDWLPIPATIAYADTQADLAGDFHQYAAYTLIALVIVHIAGAVKHQVIDKNSIFKRMI</sequence>
<dbReference type="GO" id="GO:0022904">
    <property type="term" value="P:respiratory electron transport chain"/>
    <property type="evidence" value="ECO:0007669"/>
    <property type="project" value="InterPro"/>
</dbReference>
<evidence type="ECO:0000313" key="16">
    <source>
        <dbReference type="Proteomes" id="UP000019276"/>
    </source>
</evidence>
<dbReference type="InterPro" id="IPR052168">
    <property type="entry name" value="Cytochrome_b561_oxidase"/>
</dbReference>
<feature type="transmembrane region" description="Helical" evidence="13">
    <location>
        <begin position="31"/>
        <end position="50"/>
    </location>
</feature>
<evidence type="ECO:0000256" key="2">
    <source>
        <dbReference type="ARBA" id="ARBA00004651"/>
    </source>
</evidence>
<keyword evidence="7" id="KW-0479">Metal-binding</keyword>
<dbReference type="STRING" id="1328313.DS2_08485"/>
<dbReference type="eggNOG" id="COG3038">
    <property type="taxonomic scope" value="Bacteria"/>
</dbReference>
<comment type="cofactor">
    <cofactor evidence="1">
        <name>heme b</name>
        <dbReference type="ChEBI" id="CHEBI:60344"/>
    </cofactor>
</comment>
<organism evidence="15 16">
    <name type="scientific">Catenovulum agarivorans DS-2</name>
    <dbReference type="NCBI Taxonomy" id="1328313"/>
    <lineage>
        <taxon>Bacteria</taxon>
        <taxon>Pseudomonadati</taxon>
        <taxon>Pseudomonadota</taxon>
        <taxon>Gammaproteobacteria</taxon>
        <taxon>Alteromonadales</taxon>
        <taxon>Alteromonadaceae</taxon>
        <taxon>Catenovulum</taxon>
    </lineage>
</organism>
<proteinExistence type="inferred from homology"/>
<name>W7QQZ9_9ALTE</name>
<dbReference type="AlphaFoldDB" id="W7QQZ9"/>
<evidence type="ECO:0000313" key="15">
    <source>
        <dbReference type="EMBL" id="EWH10298.1"/>
    </source>
</evidence>
<evidence type="ECO:0000256" key="3">
    <source>
        <dbReference type="ARBA" id="ARBA00022448"/>
    </source>
</evidence>
<keyword evidence="4" id="KW-1003">Cell membrane</keyword>
<feature type="domain" description="Cytochrome b561 bacterial/Ni-hydrogenase" evidence="14">
    <location>
        <begin position="2"/>
        <end position="154"/>
    </location>
</feature>
<feature type="transmembrane region" description="Helical" evidence="13">
    <location>
        <begin position="71"/>
        <end position="90"/>
    </location>
</feature>
<dbReference type="GO" id="GO:0005886">
    <property type="term" value="C:plasma membrane"/>
    <property type="evidence" value="ECO:0007669"/>
    <property type="project" value="UniProtKB-SubCell"/>
</dbReference>